<keyword evidence="4 8" id="KW-0378">Hydrolase</keyword>
<dbReference type="Gene3D" id="3.90.1680.10">
    <property type="entry name" value="SOS response associated peptidase-like"/>
    <property type="match status" value="1"/>
</dbReference>
<dbReference type="GO" id="GO:0003697">
    <property type="term" value="F:single-stranded DNA binding"/>
    <property type="evidence" value="ECO:0007669"/>
    <property type="project" value="InterPro"/>
</dbReference>
<name>A0A4V3D472_9FLAO</name>
<comment type="caution">
    <text evidence="9">The sequence shown here is derived from an EMBL/GenBank/DDBJ whole genome shotgun (WGS) entry which is preliminary data.</text>
</comment>
<comment type="similarity">
    <text evidence="1 8">Belongs to the SOS response-associated peptidase family.</text>
</comment>
<keyword evidence="3" id="KW-0227">DNA damage</keyword>
<dbReference type="OrthoDB" id="9782620at2"/>
<evidence type="ECO:0000256" key="4">
    <source>
        <dbReference type="ARBA" id="ARBA00022801"/>
    </source>
</evidence>
<keyword evidence="6" id="KW-0238">DNA-binding</keyword>
<dbReference type="PANTHER" id="PTHR13604">
    <property type="entry name" value="DC12-RELATED"/>
    <property type="match status" value="1"/>
</dbReference>
<evidence type="ECO:0000256" key="6">
    <source>
        <dbReference type="ARBA" id="ARBA00023125"/>
    </source>
</evidence>
<dbReference type="Pfam" id="PF02586">
    <property type="entry name" value="SRAP"/>
    <property type="match status" value="1"/>
</dbReference>
<dbReference type="InterPro" id="IPR036590">
    <property type="entry name" value="SRAP-like"/>
</dbReference>
<dbReference type="RefSeq" id="WP_133643243.1">
    <property type="nucleotide sequence ID" value="NZ_SNYI01000001.1"/>
</dbReference>
<dbReference type="GO" id="GO:0008233">
    <property type="term" value="F:peptidase activity"/>
    <property type="evidence" value="ECO:0007669"/>
    <property type="project" value="UniProtKB-KW"/>
</dbReference>
<dbReference type="GO" id="GO:0016829">
    <property type="term" value="F:lyase activity"/>
    <property type="evidence" value="ECO:0007669"/>
    <property type="project" value="UniProtKB-KW"/>
</dbReference>
<evidence type="ECO:0000256" key="1">
    <source>
        <dbReference type="ARBA" id="ARBA00008136"/>
    </source>
</evidence>
<protein>
    <recommendedName>
        <fullName evidence="8">Abasic site processing protein</fullName>
        <ecNumber evidence="8">3.4.-.-</ecNumber>
    </recommendedName>
</protein>
<keyword evidence="7" id="KW-0456">Lyase</keyword>
<reference evidence="9 10" key="1">
    <citation type="submission" date="2019-03" db="EMBL/GenBank/DDBJ databases">
        <title>Genomic Encyclopedia of Archaeal and Bacterial Type Strains, Phase II (KMG-II): from individual species to whole genera.</title>
        <authorList>
            <person name="Goeker M."/>
        </authorList>
    </citation>
    <scope>NUCLEOTIDE SEQUENCE [LARGE SCALE GENOMIC DNA]</scope>
    <source>
        <strain evidence="9 10">DSM 18435</strain>
    </source>
</reference>
<dbReference type="SUPFAM" id="SSF143081">
    <property type="entry name" value="BB1717-like"/>
    <property type="match status" value="1"/>
</dbReference>
<dbReference type="GO" id="GO:0106300">
    <property type="term" value="P:protein-DNA covalent cross-linking repair"/>
    <property type="evidence" value="ECO:0007669"/>
    <property type="project" value="InterPro"/>
</dbReference>
<evidence type="ECO:0000256" key="7">
    <source>
        <dbReference type="ARBA" id="ARBA00023239"/>
    </source>
</evidence>
<sequence length="234" mass="27133">MYYRLSNTAHRSQIEQELGKPFKFPQIYKPQALLNGLEETTLPVITMGDPTWINYSIWGILPEDYLEDWEFFQNIYNTLNLGKESLDSNLWYSDAIKKRRCMVVTTGFFTTYLHEGDIYPYYVHAPDYKPFCIGGVYNQLEDGFLTCALIIVQPDDLISQIQTVDRGMPLIIGEEMRKTWLDPAAPSEHIVEMIRDPGGYILKAHPIAKEFYKNNISYNSMLDPVLYKGIPHML</sequence>
<proteinExistence type="inferred from homology"/>
<evidence type="ECO:0000256" key="2">
    <source>
        <dbReference type="ARBA" id="ARBA00022670"/>
    </source>
</evidence>
<keyword evidence="10" id="KW-1185">Reference proteome</keyword>
<keyword evidence="5" id="KW-0190">Covalent protein-DNA linkage</keyword>
<dbReference type="InterPro" id="IPR003738">
    <property type="entry name" value="SRAP"/>
</dbReference>
<dbReference type="AlphaFoldDB" id="A0A4V3D472"/>
<organism evidence="9 10">
    <name type="scientific">Zeaxanthinibacter enoshimensis</name>
    <dbReference type="NCBI Taxonomy" id="392009"/>
    <lineage>
        <taxon>Bacteria</taxon>
        <taxon>Pseudomonadati</taxon>
        <taxon>Bacteroidota</taxon>
        <taxon>Flavobacteriia</taxon>
        <taxon>Flavobacteriales</taxon>
        <taxon>Flavobacteriaceae</taxon>
        <taxon>Zeaxanthinibacter</taxon>
    </lineage>
</organism>
<evidence type="ECO:0000256" key="5">
    <source>
        <dbReference type="ARBA" id="ARBA00023124"/>
    </source>
</evidence>
<dbReference type="GO" id="GO:0006508">
    <property type="term" value="P:proteolysis"/>
    <property type="evidence" value="ECO:0007669"/>
    <property type="project" value="UniProtKB-KW"/>
</dbReference>
<keyword evidence="2 8" id="KW-0645">Protease</keyword>
<dbReference type="EMBL" id="SNYI01000001">
    <property type="protein sequence ID" value="TDQ33241.1"/>
    <property type="molecule type" value="Genomic_DNA"/>
</dbReference>
<evidence type="ECO:0000313" key="9">
    <source>
        <dbReference type="EMBL" id="TDQ33241.1"/>
    </source>
</evidence>
<evidence type="ECO:0000313" key="10">
    <source>
        <dbReference type="Proteomes" id="UP000295468"/>
    </source>
</evidence>
<evidence type="ECO:0000256" key="8">
    <source>
        <dbReference type="RuleBase" id="RU364100"/>
    </source>
</evidence>
<gene>
    <name evidence="9" type="ORF">CLV82_1079</name>
</gene>
<dbReference type="PANTHER" id="PTHR13604:SF0">
    <property type="entry name" value="ABASIC SITE PROCESSING PROTEIN HMCES"/>
    <property type="match status" value="1"/>
</dbReference>
<accession>A0A4V3D472</accession>
<dbReference type="EC" id="3.4.-.-" evidence="8"/>
<evidence type="ECO:0000256" key="3">
    <source>
        <dbReference type="ARBA" id="ARBA00022763"/>
    </source>
</evidence>
<dbReference type="Proteomes" id="UP000295468">
    <property type="component" value="Unassembled WGS sequence"/>
</dbReference>